<proteinExistence type="predicted"/>
<feature type="non-terminal residue" evidence="1">
    <location>
        <position position="1"/>
    </location>
</feature>
<reference evidence="1 2" key="1">
    <citation type="submission" date="2016-02" db="EMBL/GenBank/DDBJ databases">
        <title>Genome analysis of coral dinoflagellate symbionts highlights evolutionary adaptations to a symbiotic lifestyle.</title>
        <authorList>
            <person name="Aranda M."/>
            <person name="Li Y."/>
            <person name="Liew Y.J."/>
            <person name="Baumgarten S."/>
            <person name="Simakov O."/>
            <person name="Wilson M."/>
            <person name="Piel J."/>
            <person name="Ashoor H."/>
            <person name="Bougouffa S."/>
            <person name="Bajic V.B."/>
            <person name="Ryu T."/>
            <person name="Ravasi T."/>
            <person name="Bayer T."/>
            <person name="Micklem G."/>
            <person name="Kim H."/>
            <person name="Bhak J."/>
            <person name="Lajeunesse T.C."/>
            <person name="Voolstra C.R."/>
        </authorList>
    </citation>
    <scope>NUCLEOTIDE SEQUENCE [LARGE SCALE GENOMIC DNA]</scope>
    <source>
        <strain evidence="1 2">CCMP2467</strain>
    </source>
</reference>
<keyword evidence="2" id="KW-1185">Reference proteome</keyword>
<evidence type="ECO:0000313" key="1">
    <source>
        <dbReference type="EMBL" id="OLQ05628.1"/>
    </source>
</evidence>
<dbReference type="AlphaFoldDB" id="A0A1Q9EE01"/>
<comment type="caution">
    <text evidence="1">The sequence shown here is derived from an EMBL/GenBank/DDBJ whole genome shotgun (WGS) entry which is preliminary data.</text>
</comment>
<gene>
    <name evidence="1" type="ORF">AK812_SmicGene11125</name>
</gene>
<dbReference type="Proteomes" id="UP000186817">
    <property type="component" value="Unassembled WGS sequence"/>
</dbReference>
<protein>
    <submittedName>
        <fullName evidence="1">Uncharacterized protein</fullName>
    </submittedName>
</protein>
<name>A0A1Q9EE01_SYMMI</name>
<accession>A0A1Q9EE01</accession>
<dbReference type="EMBL" id="LSRX01000179">
    <property type="protein sequence ID" value="OLQ05628.1"/>
    <property type="molecule type" value="Genomic_DNA"/>
</dbReference>
<sequence>VSELLPLLVGQLPARALRTLRRRGAPDVRTKLVRTFESKVAQQSPVDPSLSITALMLLITPSLVG</sequence>
<organism evidence="1 2">
    <name type="scientific">Symbiodinium microadriaticum</name>
    <name type="common">Dinoflagellate</name>
    <name type="synonym">Zooxanthella microadriatica</name>
    <dbReference type="NCBI Taxonomy" id="2951"/>
    <lineage>
        <taxon>Eukaryota</taxon>
        <taxon>Sar</taxon>
        <taxon>Alveolata</taxon>
        <taxon>Dinophyceae</taxon>
        <taxon>Suessiales</taxon>
        <taxon>Symbiodiniaceae</taxon>
        <taxon>Symbiodinium</taxon>
    </lineage>
</organism>
<evidence type="ECO:0000313" key="2">
    <source>
        <dbReference type="Proteomes" id="UP000186817"/>
    </source>
</evidence>